<name>A0A2H3KBJ5_9FLAO</name>
<reference evidence="2 3" key="1">
    <citation type="submission" date="2017-09" db="EMBL/GenBank/DDBJ databases">
        <title>Whole genomes of Flavobacteriaceae.</title>
        <authorList>
            <person name="Stine C."/>
            <person name="Li C."/>
            <person name="Tadesse D."/>
        </authorList>
    </citation>
    <scope>NUCLEOTIDE SEQUENCE [LARGE SCALE GENOMIC DNA]</scope>
    <source>
        <strain evidence="2 3">ATCC 35036</strain>
    </source>
</reference>
<dbReference type="InterPro" id="IPR051396">
    <property type="entry name" value="Bact_Antivir_Def_Nuclease"/>
</dbReference>
<proteinExistence type="predicted"/>
<dbReference type="PANTHER" id="PTHR43581">
    <property type="entry name" value="ATP/GTP PHOSPHATASE"/>
    <property type="match status" value="1"/>
</dbReference>
<evidence type="ECO:0000313" key="3">
    <source>
        <dbReference type="Proteomes" id="UP000220828"/>
    </source>
</evidence>
<dbReference type="AlphaFoldDB" id="A0A2H3KBJ5"/>
<dbReference type="EMBL" id="PCMW01000042">
    <property type="protein sequence ID" value="PDS24440.1"/>
    <property type="molecule type" value="Genomic_DNA"/>
</dbReference>
<accession>A0A2H3KBJ5</accession>
<dbReference type="Gene3D" id="3.40.50.300">
    <property type="entry name" value="P-loop containing nucleotide triphosphate hydrolases"/>
    <property type="match status" value="1"/>
</dbReference>
<protein>
    <recommendedName>
        <fullName evidence="1">Endonuclease GajA/Old nuclease/RecF-like AAA domain-containing protein</fullName>
    </recommendedName>
</protein>
<sequence>MGCSQQRHRKTRLDESGRRTKSCGIFGEIIPYLLKMEKAKLIVKNFGPLKDIEIEVREMVTFIGAQASGKSTLAKLLSIFEDADFRRDDKISFEEELKKYSIFSYWNENSEIHYITNVFEFHLKGFLTSKTKEFNKIISQLLDYKNTSQVVSYLNQLHALNLIKISSKTKKDLYNNIINILNIVNNYIKFDPLYNPLENKELFELINSIFYYTDSVYIPTERAFLHLIAENTLGLINNNVQIPKHLLNVGQDYEKAIQTIKELPLNIIDKKIRYKREGKTSFIYHNETDKIDLLESASGLQSIIPILLLVEYANTLKDKYNFNFVVEEPELNLYPKAQHELIKYLVKNCLTDRRNLILTTHSPFVLASLNNLLLAFDKGKSKPKEVAKIINKASWLNPKNFIAYQLKNGKAYKIMDDKLGQIKENMIDSISDDFSDEFDKLLEV</sequence>
<dbReference type="SUPFAM" id="SSF52540">
    <property type="entry name" value="P-loop containing nucleoside triphosphate hydrolases"/>
    <property type="match status" value="1"/>
</dbReference>
<gene>
    <name evidence="2" type="ORF">B0A77_07855</name>
</gene>
<dbReference type="PANTHER" id="PTHR43581:SF4">
    <property type="entry name" value="ATP_GTP PHOSPHATASE"/>
    <property type="match status" value="1"/>
</dbReference>
<dbReference type="InterPro" id="IPR027417">
    <property type="entry name" value="P-loop_NTPase"/>
</dbReference>
<dbReference type="OrthoDB" id="1098190at2"/>
<organism evidence="2 3">
    <name type="scientific">Flavobacterium branchiophilum</name>
    <dbReference type="NCBI Taxonomy" id="55197"/>
    <lineage>
        <taxon>Bacteria</taxon>
        <taxon>Pseudomonadati</taxon>
        <taxon>Bacteroidota</taxon>
        <taxon>Flavobacteriia</taxon>
        <taxon>Flavobacteriales</taxon>
        <taxon>Flavobacteriaceae</taxon>
        <taxon>Flavobacterium</taxon>
    </lineage>
</organism>
<feature type="domain" description="Endonuclease GajA/Old nuclease/RecF-like AAA" evidence="1">
    <location>
        <begin position="39"/>
        <end position="365"/>
    </location>
</feature>
<dbReference type="Pfam" id="PF13175">
    <property type="entry name" value="AAA_15"/>
    <property type="match status" value="1"/>
</dbReference>
<dbReference type="InterPro" id="IPR041685">
    <property type="entry name" value="AAA_GajA/Old/RecF-like"/>
</dbReference>
<comment type="caution">
    <text evidence="2">The sequence shown here is derived from an EMBL/GenBank/DDBJ whole genome shotgun (WGS) entry which is preliminary data.</text>
</comment>
<evidence type="ECO:0000313" key="2">
    <source>
        <dbReference type="EMBL" id="PDS24440.1"/>
    </source>
</evidence>
<dbReference type="Proteomes" id="UP000220828">
    <property type="component" value="Unassembled WGS sequence"/>
</dbReference>
<evidence type="ECO:0000259" key="1">
    <source>
        <dbReference type="Pfam" id="PF13175"/>
    </source>
</evidence>